<sequence>MESLRLSHLEDLPKRAGGLSFIKDLDKYKHEKPYKWTAKLDESKEHLRSNISLESRDDVIFRDVRSLIDNRDKLSIHDHGFQIIRYTGIDSAAIQQESVLREHVTGLAEAVKEAISAELVYCVNFVFRQCTRAMIMHPEETYQKAGPLGSAKEPELPAFPAHAVWLLNTWSPLYKPVENAPLAFCHPATISLNDVLEVDAVRPDRVTGVRYLMYKPQHQWYWCSNQAPDEVSVFKSWDSDPEDPLPCE</sequence>
<dbReference type="GO" id="GO:0016491">
    <property type="term" value="F:oxidoreductase activity"/>
    <property type="evidence" value="ECO:0007669"/>
    <property type="project" value="InterPro"/>
</dbReference>
<evidence type="ECO:0000313" key="3">
    <source>
        <dbReference type="Proteomes" id="UP000622797"/>
    </source>
</evidence>
<dbReference type="EMBL" id="JABEXW010000183">
    <property type="protein sequence ID" value="KAF4968879.1"/>
    <property type="molecule type" value="Genomic_DNA"/>
</dbReference>
<dbReference type="AlphaFoldDB" id="A0A8H4U3A6"/>
<evidence type="ECO:0000313" key="2">
    <source>
        <dbReference type="EMBL" id="KAF4968879.1"/>
    </source>
</evidence>
<name>A0A8H4U3A6_9HYPO</name>
<organism evidence="2 3">
    <name type="scientific">Fusarium sarcochroum</name>
    <dbReference type="NCBI Taxonomy" id="1208366"/>
    <lineage>
        <taxon>Eukaryota</taxon>
        <taxon>Fungi</taxon>
        <taxon>Dikarya</taxon>
        <taxon>Ascomycota</taxon>
        <taxon>Pezizomycotina</taxon>
        <taxon>Sordariomycetes</taxon>
        <taxon>Hypocreomycetidae</taxon>
        <taxon>Hypocreales</taxon>
        <taxon>Nectriaceae</taxon>
        <taxon>Fusarium</taxon>
        <taxon>Fusarium lateritium species complex</taxon>
    </lineage>
</organism>
<comment type="similarity">
    <text evidence="1">Belongs to the asaB hydroxylase/desaturase family.</text>
</comment>
<dbReference type="PANTHER" id="PTHR34598:SF3">
    <property type="entry name" value="OXIDOREDUCTASE AN1597"/>
    <property type="match status" value="1"/>
</dbReference>
<reference evidence="2" key="2">
    <citation type="submission" date="2020-05" db="EMBL/GenBank/DDBJ databases">
        <authorList>
            <person name="Kim H.-S."/>
            <person name="Proctor R.H."/>
            <person name="Brown D.W."/>
        </authorList>
    </citation>
    <scope>NUCLEOTIDE SEQUENCE</scope>
    <source>
        <strain evidence="2">NRRL 20472</strain>
    </source>
</reference>
<comment type="caution">
    <text evidence="2">The sequence shown here is derived from an EMBL/GenBank/DDBJ whole genome shotgun (WGS) entry which is preliminary data.</text>
</comment>
<dbReference type="Proteomes" id="UP000622797">
    <property type="component" value="Unassembled WGS sequence"/>
</dbReference>
<protein>
    <submittedName>
        <fullName evidence="2">Uncharacterized protein</fullName>
    </submittedName>
</protein>
<dbReference type="InterPro" id="IPR044053">
    <property type="entry name" value="AsaB-like"/>
</dbReference>
<accession>A0A8H4U3A6</accession>
<dbReference type="PANTHER" id="PTHR34598">
    <property type="entry name" value="BLL6449 PROTEIN"/>
    <property type="match status" value="1"/>
</dbReference>
<proteinExistence type="inferred from homology"/>
<evidence type="ECO:0000256" key="1">
    <source>
        <dbReference type="ARBA" id="ARBA00023604"/>
    </source>
</evidence>
<dbReference type="NCBIfam" id="NF041278">
    <property type="entry name" value="CmcJ_NvfI_EfuI"/>
    <property type="match status" value="1"/>
</dbReference>
<dbReference type="OrthoDB" id="412788at2759"/>
<gene>
    <name evidence="2" type="ORF">FSARC_3778</name>
</gene>
<reference evidence="2" key="1">
    <citation type="journal article" date="2020" name="BMC Genomics">
        <title>Correction to: Identification and distribution of gene clusters required for synthesis of sphingolipid metabolism inhibitors in diverse species of the filamentous fungus Fusarium.</title>
        <authorList>
            <person name="Kim H.S."/>
            <person name="Lohmar J.M."/>
            <person name="Busman M."/>
            <person name="Brown D.W."/>
            <person name="Naumann T.A."/>
            <person name="Divon H.H."/>
            <person name="Lysoe E."/>
            <person name="Uhlig S."/>
            <person name="Proctor R.H."/>
        </authorList>
    </citation>
    <scope>NUCLEOTIDE SEQUENCE</scope>
    <source>
        <strain evidence="2">NRRL 20472</strain>
    </source>
</reference>
<keyword evidence="3" id="KW-1185">Reference proteome</keyword>